<accession>A0A8S3Q5K3</accession>
<dbReference type="SUPFAM" id="SSF53474">
    <property type="entry name" value="alpha/beta-Hydrolases"/>
    <property type="match status" value="1"/>
</dbReference>
<dbReference type="InterPro" id="IPR051093">
    <property type="entry name" value="Neuroligin/BSAL"/>
</dbReference>
<dbReference type="OrthoDB" id="3200163at2759"/>
<dbReference type="Proteomes" id="UP000683360">
    <property type="component" value="Unassembled WGS sequence"/>
</dbReference>
<organism evidence="3 4">
    <name type="scientific">Mytilus edulis</name>
    <name type="common">Blue mussel</name>
    <dbReference type="NCBI Taxonomy" id="6550"/>
    <lineage>
        <taxon>Eukaryota</taxon>
        <taxon>Metazoa</taxon>
        <taxon>Spiralia</taxon>
        <taxon>Lophotrochozoa</taxon>
        <taxon>Mollusca</taxon>
        <taxon>Bivalvia</taxon>
        <taxon>Autobranchia</taxon>
        <taxon>Pteriomorphia</taxon>
        <taxon>Mytilida</taxon>
        <taxon>Mytiloidea</taxon>
        <taxon>Mytilidae</taxon>
        <taxon>Mytilinae</taxon>
        <taxon>Mytilus</taxon>
    </lineage>
</organism>
<dbReference type="EMBL" id="CAJPWZ010000358">
    <property type="protein sequence ID" value="CAG2191286.1"/>
    <property type="molecule type" value="Genomic_DNA"/>
</dbReference>
<evidence type="ECO:0000259" key="2">
    <source>
        <dbReference type="Pfam" id="PF00135"/>
    </source>
</evidence>
<sequence>MAVVFKLYPFQIFEIVLLLQSYEVWNYRIEPRVYYTRYGSCIGTIRPFKVKTLRPVEVLSGFQYAALKGNKMRFIPPASSLEKWLLNRIFSDRSYRGVCPQSFNSESQLKLGSSKHYSNRLRRLEPHGLYQKEDCLVLNLYIPVTGKVHSKLTYHLFKQSTRSMIENVFILI</sequence>
<name>A0A8S3Q5K3_MYTED</name>
<protein>
    <submittedName>
        <fullName evidence="3">NLGN</fullName>
    </submittedName>
</protein>
<comment type="caution">
    <text evidence="3">The sequence shown here is derived from an EMBL/GenBank/DDBJ whole genome shotgun (WGS) entry which is preliminary data.</text>
</comment>
<dbReference type="AlphaFoldDB" id="A0A8S3Q5K3"/>
<dbReference type="Pfam" id="PF00135">
    <property type="entry name" value="COesterase"/>
    <property type="match status" value="1"/>
</dbReference>
<dbReference type="Gene3D" id="3.40.50.1820">
    <property type="entry name" value="alpha/beta hydrolase"/>
    <property type="match status" value="1"/>
</dbReference>
<reference evidence="3" key="1">
    <citation type="submission" date="2021-03" db="EMBL/GenBank/DDBJ databases">
        <authorList>
            <person name="Bekaert M."/>
        </authorList>
    </citation>
    <scope>NUCLEOTIDE SEQUENCE</scope>
</reference>
<evidence type="ECO:0000313" key="4">
    <source>
        <dbReference type="Proteomes" id="UP000683360"/>
    </source>
</evidence>
<feature type="domain" description="Carboxylesterase type B" evidence="2">
    <location>
        <begin position="33"/>
        <end position="146"/>
    </location>
</feature>
<evidence type="ECO:0000313" key="3">
    <source>
        <dbReference type="EMBL" id="CAG2191286.1"/>
    </source>
</evidence>
<gene>
    <name evidence="3" type="ORF">MEDL_6547</name>
</gene>
<evidence type="ECO:0000256" key="1">
    <source>
        <dbReference type="ARBA" id="ARBA00005964"/>
    </source>
</evidence>
<dbReference type="InterPro" id="IPR002018">
    <property type="entry name" value="CarbesteraseB"/>
</dbReference>
<keyword evidence="4" id="KW-1185">Reference proteome</keyword>
<dbReference type="PANTHER" id="PTHR43903">
    <property type="entry name" value="NEUROLIGIN"/>
    <property type="match status" value="1"/>
</dbReference>
<proteinExistence type="inferred from homology"/>
<dbReference type="InterPro" id="IPR029058">
    <property type="entry name" value="AB_hydrolase_fold"/>
</dbReference>
<comment type="similarity">
    <text evidence="1">Belongs to the type-B carboxylesterase/lipase family.</text>
</comment>